<dbReference type="AlphaFoldDB" id="A0A1S6HUC1"/>
<name>A0A1S6HUC1_9GAMM</name>
<protein>
    <recommendedName>
        <fullName evidence="4">Solute-binding protein family 3/N-terminal domain-containing protein</fullName>
    </recommendedName>
</protein>
<dbReference type="Proteomes" id="UP000189545">
    <property type="component" value="Chromosome"/>
</dbReference>
<feature type="region of interest" description="Disordered" evidence="1">
    <location>
        <begin position="1"/>
        <end position="33"/>
    </location>
</feature>
<evidence type="ECO:0000313" key="2">
    <source>
        <dbReference type="EMBL" id="AQS39156.1"/>
    </source>
</evidence>
<accession>A0A1S6HUC1</accession>
<sequence length="281" mass="32218">MTNAMADAIEAPRTEANSDLKRDTEADVERGVENDVGVTNEGMTLAFIGDPKSDVNFRWVELIYIEVFRRLNIPFHYKVYPPSRASMMANSGRVDGEAARVADYGEKFNNLVRIEEPIVSTHFSAFSHRADIKLTSWTDLKDTSYRVEYRRGIFITEKRLSALVPSDKLTIATYPLHGLKRLIHDRIDIYIGAEFRIIPILKRDEFSDAKINMVGRLETFDNFGYLHKRHNKLAGLIAEVLKTMRSDGLMQEYLTQADREFSLMDGEVEPSMWTAKWSLPC</sequence>
<evidence type="ECO:0000313" key="3">
    <source>
        <dbReference type="Proteomes" id="UP000189545"/>
    </source>
</evidence>
<gene>
    <name evidence="2" type="ORF">Sps_04041</name>
</gene>
<reference evidence="2 3" key="1">
    <citation type="submission" date="2016-03" db="EMBL/GenBank/DDBJ databases">
        <title>Complete genome sequence of Shewanella psychrophila WP2, a deep sea bacterium isolated from west Pacific sediment.</title>
        <authorList>
            <person name="Xu G."/>
            <person name="Jian H."/>
        </authorList>
    </citation>
    <scope>NUCLEOTIDE SEQUENCE [LARGE SCALE GENOMIC DNA]</scope>
    <source>
        <strain evidence="2 3">WP2</strain>
    </source>
</reference>
<feature type="compositionally biased region" description="Basic and acidic residues" evidence="1">
    <location>
        <begin position="10"/>
        <end position="33"/>
    </location>
</feature>
<dbReference type="STRING" id="225848.Sps_04041"/>
<organism evidence="2 3">
    <name type="scientific">Shewanella psychrophila</name>
    <dbReference type="NCBI Taxonomy" id="225848"/>
    <lineage>
        <taxon>Bacteria</taxon>
        <taxon>Pseudomonadati</taxon>
        <taxon>Pseudomonadota</taxon>
        <taxon>Gammaproteobacteria</taxon>
        <taxon>Alteromonadales</taxon>
        <taxon>Shewanellaceae</taxon>
        <taxon>Shewanella</taxon>
    </lineage>
</organism>
<evidence type="ECO:0000256" key="1">
    <source>
        <dbReference type="SAM" id="MobiDB-lite"/>
    </source>
</evidence>
<proteinExistence type="predicted"/>
<dbReference type="Gene3D" id="3.40.190.10">
    <property type="entry name" value="Periplasmic binding protein-like II"/>
    <property type="match status" value="2"/>
</dbReference>
<dbReference type="SUPFAM" id="SSF53850">
    <property type="entry name" value="Periplasmic binding protein-like II"/>
    <property type="match status" value="1"/>
</dbReference>
<dbReference type="KEGG" id="spsw:Sps_04041"/>
<evidence type="ECO:0008006" key="4">
    <source>
        <dbReference type="Google" id="ProtNLM"/>
    </source>
</evidence>
<keyword evidence="3" id="KW-1185">Reference proteome</keyword>
<dbReference type="EMBL" id="CP014782">
    <property type="protein sequence ID" value="AQS39156.1"/>
    <property type="molecule type" value="Genomic_DNA"/>
</dbReference>